<keyword evidence="4" id="KW-0804">Transcription</keyword>
<evidence type="ECO:0000259" key="5">
    <source>
        <dbReference type="PROSITE" id="PS50931"/>
    </source>
</evidence>
<dbReference type="Pfam" id="PF00126">
    <property type="entry name" value="HTH_1"/>
    <property type="match status" value="1"/>
</dbReference>
<proteinExistence type="inferred from homology"/>
<dbReference type="Gene3D" id="3.40.190.290">
    <property type="match status" value="1"/>
</dbReference>
<dbReference type="InterPro" id="IPR036390">
    <property type="entry name" value="WH_DNA-bd_sf"/>
</dbReference>
<evidence type="ECO:0000256" key="3">
    <source>
        <dbReference type="ARBA" id="ARBA00023125"/>
    </source>
</evidence>
<keyword evidence="2" id="KW-0805">Transcription regulation</keyword>
<dbReference type="Proteomes" id="UP000727654">
    <property type="component" value="Unassembled WGS sequence"/>
</dbReference>
<evidence type="ECO:0000313" key="6">
    <source>
        <dbReference type="EMBL" id="CAG9184656.1"/>
    </source>
</evidence>
<dbReference type="InterPro" id="IPR036388">
    <property type="entry name" value="WH-like_DNA-bd_sf"/>
</dbReference>
<comment type="similarity">
    <text evidence="1">Belongs to the LysR transcriptional regulatory family.</text>
</comment>
<evidence type="ECO:0000313" key="7">
    <source>
        <dbReference type="Proteomes" id="UP000727654"/>
    </source>
</evidence>
<dbReference type="PROSITE" id="PS50931">
    <property type="entry name" value="HTH_LYSR"/>
    <property type="match status" value="1"/>
</dbReference>
<dbReference type="SUPFAM" id="SSF53850">
    <property type="entry name" value="Periplasmic binding protein-like II"/>
    <property type="match status" value="1"/>
</dbReference>
<dbReference type="Gene3D" id="1.10.10.10">
    <property type="entry name" value="Winged helix-like DNA-binding domain superfamily/Winged helix DNA-binding domain"/>
    <property type="match status" value="1"/>
</dbReference>
<evidence type="ECO:0000256" key="4">
    <source>
        <dbReference type="ARBA" id="ARBA00023163"/>
    </source>
</evidence>
<organism evidence="6 7">
    <name type="scientific">Cupriavidus laharis</name>
    <dbReference type="NCBI Taxonomy" id="151654"/>
    <lineage>
        <taxon>Bacteria</taxon>
        <taxon>Pseudomonadati</taxon>
        <taxon>Pseudomonadota</taxon>
        <taxon>Betaproteobacteria</taxon>
        <taxon>Burkholderiales</taxon>
        <taxon>Burkholderiaceae</taxon>
        <taxon>Cupriavidus</taxon>
    </lineage>
</organism>
<accession>A0ABM8XW71</accession>
<dbReference type="InterPro" id="IPR005119">
    <property type="entry name" value="LysR_subst-bd"/>
</dbReference>
<dbReference type="InterPro" id="IPR000847">
    <property type="entry name" value="LysR_HTH_N"/>
</dbReference>
<keyword evidence="3" id="KW-0238">DNA-binding</keyword>
<reference evidence="6 7" key="1">
    <citation type="submission" date="2021-08" db="EMBL/GenBank/DDBJ databases">
        <authorList>
            <person name="Peeters C."/>
        </authorList>
    </citation>
    <scope>NUCLEOTIDE SEQUENCE [LARGE SCALE GENOMIC DNA]</scope>
    <source>
        <strain evidence="6 7">LMG 23992</strain>
    </source>
</reference>
<dbReference type="SUPFAM" id="SSF46785">
    <property type="entry name" value="Winged helix' DNA-binding domain"/>
    <property type="match status" value="1"/>
</dbReference>
<dbReference type="InterPro" id="IPR058163">
    <property type="entry name" value="LysR-type_TF_proteobact-type"/>
</dbReference>
<comment type="caution">
    <text evidence="6">The sequence shown here is derived from an EMBL/GenBank/DDBJ whole genome shotgun (WGS) entry which is preliminary data.</text>
</comment>
<name>A0ABM8XW71_9BURK</name>
<feature type="domain" description="HTH lysR-type" evidence="5">
    <location>
        <begin position="1"/>
        <end position="61"/>
    </location>
</feature>
<keyword evidence="7" id="KW-1185">Reference proteome</keyword>
<evidence type="ECO:0000256" key="2">
    <source>
        <dbReference type="ARBA" id="ARBA00023015"/>
    </source>
</evidence>
<protein>
    <submittedName>
        <fullName evidence="6">HTH-type transcriptional regulator HdfR</fullName>
    </submittedName>
</protein>
<sequence>MHDADWDDLRYFLAVSRAGSLAGAARTLQVNHSTVLRRLASLEDDLGTRLFDRHQGGYALTAAGEALATQLTTVGELIDAAQRQLGGLDAQLSGTLRITTTDTLLGPLLMPMLAEFRGQHPRIQLQVAVNNTFLNLSRREADIAVRPAAAPPEHLVGRLAGLLQTAPYAARSYLRQFGRGRPPRQDEAWDTYDWVVPDDALSHLAQARWVAANVPEERRAVYADSLVAMAEAVRQGMGAGMLLCLLADPDRDMVRLAPPDPALDTPLWILTHPDLRGSARVRAFSDFLLAKLQASPWLLPPPRQAAPARRR</sequence>
<dbReference type="RefSeq" id="WP_224082730.1">
    <property type="nucleotide sequence ID" value="NZ_CAJZAI010000025.1"/>
</dbReference>
<dbReference type="Pfam" id="PF03466">
    <property type="entry name" value="LysR_substrate"/>
    <property type="match status" value="1"/>
</dbReference>
<dbReference type="PANTHER" id="PTHR30537:SF3">
    <property type="entry name" value="TRANSCRIPTIONAL REGULATORY PROTEIN"/>
    <property type="match status" value="1"/>
</dbReference>
<gene>
    <name evidence="6" type="primary">hdfR_10</name>
    <name evidence="6" type="ORF">LMG23992_05301</name>
</gene>
<evidence type="ECO:0000256" key="1">
    <source>
        <dbReference type="ARBA" id="ARBA00009437"/>
    </source>
</evidence>
<dbReference type="EMBL" id="CAJZAI010000025">
    <property type="protein sequence ID" value="CAG9184656.1"/>
    <property type="molecule type" value="Genomic_DNA"/>
</dbReference>
<dbReference type="PANTHER" id="PTHR30537">
    <property type="entry name" value="HTH-TYPE TRANSCRIPTIONAL REGULATOR"/>
    <property type="match status" value="1"/>
</dbReference>